<organism evidence="2 3">
    <name type="scientific">Mycobacterium asiaticum</name>
    <dbReference type="NCBI Taxonomy" id="1790"/>
    <lineage>
        <taxon>Bacteria</taxon>
        <taxon>Bacillati</taxon>
        <taxon>Actinomycetota</taxon>
        <taxon>Actinomycetes</taxon>
        <taxon>Mycobacteriales</taxon>
        <taxon>Mycobacteriaceae</taxon>
        <taxon>Mycobacterium</taxon>
    </lineage>
</organism>
<dbReference type="InterPro" id="IPR044925">
    <property type="entry name" value="His-Me_finger_sf"/>
</dbReference>
<evidence type="ECO:0000259" key="1">
    <source>
        <dbReference type="Pfam" id="PF13392"/>
    </source>
</evidence>
<protein>
    <recommendedName>
        <fullName evidence="1">HNH nuclease domain-containing protein</fullName>
    </recommendedName>
</protein>
<feature type="domain" description="HNH nuclease" evidence="1">
    <location>
        <begin position="82"/>
        <end position="126"/>
    </location>
</feature>
<name>A0A1A3P789_MYCAS</name>
<comment type="caution">
    <text evidence="2">The sequence shown here is derived from an EMBL/GenBank/DDBJ whole genome shotgun (WGS) entry which is preliminary data.</text>
</comment>
<dbReference type="EMBL" id="LZLS01000050">
    <property type="protein sequence ID" value="OBK29530.1"/>
    <property type="molecule type" value="Genomic_DNA"/>
</dbReference>
<dbReference type="RefSeq" id="WP_065143089.1">
    <property type="nucleotide sequence ID" value="NZ_LZLS01000050.1"/>
</dbReference>
<dbReference type="SUPFAM" id="SSF54060">
    <property type="entry name" value="His-Me finger endonucleases"/>
    <property type="match status" value="1"/>
</dbReference>
<proteinExistence type="predicted"/>
<sequence length="145" mass="16231">MTRSCELCAAELAYANNGPICAECFLLLRNGDLGVEVWRKIPSHPRFQMSNLGHVRGTCTRRLCPPDTSGRYPRISIEGKRYALHVLLARTWLGPRPRGLHVLHADDDPQHCTLANIAYGTPAENRADAVRNGRIKTATTERQTR</sequence>
<dbReference type="Gene3D" id="3.90.75.20">
    <property type="match status" value="1"/>
</dbReference>
<evidence type="ECO:0000313" key="3">
    <source>
        <dbReference type="Proteomes" id="UP000093928"/>
    </source>
</evidence>
<dbReference type="Pfam" id="PF13392">
    <property type="entry name" value="HNH_3"/>
    <property type="match status" value="1"/>
</dbReference>
<evidence type="ECO:0000313" key="2">
    <source>
        <dbReference type="EMBL" id="OBK29530.1"/>
    </source>
</evidence>
<accession>A0A1A3P789</accession>
<dbReference type="OrthoDB" id="6631788at2"/>
<gene>
    <name evidence="2" type="ORF">A5634_18150</name>
</gene>
<dbReference type="Proteomes" id="UP000093928">
    <property type="component" value="Unassembled WGS sequence"/>
</dbReference>
<reference evidence="2 3" key="1">
    <citation type="submission" date="2016-06" db="EMBL/GenBank/DDBJ databases">
        <authorList>
            <person name="Kjaerup R.B."/>
            <person name="Dalgaard T.S."/>
            <person name="Juul-Madsen H.R."/>
        </authorList>
    </citation>
    <scope>NUCLEOTIDE SEQUENCE [LARGE SCALE GENOMIC DNA]</scope>
    <source>
        <strain evidence="2 3">1165133.8</strain>
    </source>
</reference>
<dbReference type="InterPro" id="IPR003615">
    <property type="entry name" value="HNH_nuc"/>
</dbReference>
<dbReference type="AlphaFoldDB" id="A0A1A3P789"/>